<organism evidence="6 9">
    <name type="scientific">Halanaerobium congolense</name>
    <dbReference type="NCBI Taxonomy" id="54121"/>
    <lineage>
        <taxon>Bacteria</taxon>
        <taxon>Bacillati</taxon>
        <taxon>Bacillota</taxon>
        <taxon>Clostridia</taxon>
        <taxon>Halanaerobiales</taxon>
        <taxon>Halanaerobiaceae</taxon>
        <taxon>Halanaerobium</taxon>
    </lineage>
</organism>
<evidence type="ECO:0000313" key="6">
    <source>
        <dbReference type="EMBL" id="PXV63913.1"/>
    </source>
</evidence>
<dbReference type="GO" id="GO:0003735">
    <property type="term" value="F:structural constituent of ribosome"/>
    <property type="evidence" value="ECO:0007669"/>
    <property type="project" value="InterPro"/>
</dbReference>
<reference evidence="6 9" key="2">
    <citation type="submission" date="2018-04" db="EMBL/GenBank/DDBJ databases">
        <title>Subsurface microbial communities from deep shales in Ohio and West Virginia, USA.</title>
        <authorList>
            <person name="Wrighton K."/>
        </authorList>
    </citation>
    <scope>NUCLEOTIDE SEQUENCE [LARGE SCALE GENOMIC DNA]</scope>
    <source>
        <strain evidence="6 9">MSL28</strain>
    </source>
</reference>
<accession>A0A1M7NK60</accession>
<dbReference type="PANTHER" id="PTHR10916:SF0">
    <property type="entry name" value="LARGE RIBOSOMAL SUBUNIT PROTEIN UL29C"/>
    <property type="match status" value="1"/>
</dbReference>
<sequence length="71" mass="8546">MVRPMRADELRNLTEAELEQKAREFKEELFNLRFQHATAQLDNPMRIKEVKRIIARIKTVLRERELGIKRA</sequence>
<dbReference type="PANTHER" id="PTHR10916">
    <property type="entry name" value="60S RIBOSOMAL PROTEIN L35/50S RIBOSOMAL PROTEIN L29"/>
    <property type="match status" value="1"/>
</dbReference>
<evidence type="ECO:0000256" key="3">
    <source>
        <dbReference type="ARBA" id="ARBA00023274"/>
    </source>
</evidence>
<dbReference type="AlphaFoldDB" id="A0A1M7NK60"/>
<evidence type="ECO:0000313" key="8">
    <source>
        <dbReference type="Proteomes" id="UP000198945"/>
    </source>
</evidence>
<dbReference type="Proteomes" id="UP000198945">
    <property type="component" value="Unassembled WGS sequence"/>
</dbReference>
<proteinExistence type="inferred from homology"/>
<reference evidence="7 8" key="1">
    <citation type="submission" date="2016-10" db="EMBL/GenBank/DDBJ databases">
        <authorList>
            <person name="de Groot N.N."/>
        </authorList>
    </citation>
    <scope>NUCLEOTIDE SEQUENCE [LARGE SCALE GENOMIC DNA]</scope>
    <source>
        <strain evidence="7 8">WG7</strain>
    </source>
</reference>
<dbReference type="Proteomes" id="UP000247389">
    <property type="component" value="Unassembled WGS sequence"/>
</dbReference>
<dbReference type="InterPro" id="IPR050063">
    <property type="entry name" value="Ribosomal_protein_uL29"/>
</dbReference>
<dbReference type="InterPro" id="IPR001854">
    <property type="entry name" value="Ribosomal_uL29"/>
</dbReference>
<protein>
    <recommendedName>
        <fullName evidence="4 5">Large ribosomal subunit protein uL29</fullName>
    </recommendedName>
</protein>
<dbReference type="FunFam" id="1.10.287.310:FF:000001">
    <property type="entry name" value="50S ribosomal protein L29"/>
    <property type="match status" value="1"/>
</dbReference>
<evidence type="ECO:0000256" key="5">
    <source>
        <dbReference type="HAMAP-Rule" id="MF_00374"/>
    </source>
</evidence>
<dbReference type="EMBL" id="FNEH01000018">
    <property type="protein sequence ID" value="SDI88720.1"/>
    <property type="molecule type" value="Genomic_DNA"/>
</dbReference>
<dbReference type="Gene3D" id="1.10.287.310">
    <property type="match status" value="1"/>
</dbReference>
<keyword evidence="2 5" id="KW-0689">Ribosomal protein</keyword>
<keyword evidence="3 5" id="KW-0687">Ribonucleoprotein</keyword>
<evidence type="ECO:0000256" key="2">
    <source>
        <dbReference type="ARBA" id="ARBA00022980"/>
    </source>
</evidence>
<name>A0A1M7NK60_9FIRM</name>
<gene>
    <name evidence="5" type="primary">rpmC</name>
    <name evidence="6" type="ORF">C8C78_12140</name>
    <name evidence="7" type="ORF">SAMN04515654_11857</name>
</gene>
<dbReference type="GO" id="GO:0006412">
    <property type="term" value="P:translation"/>
    <property type="evidence" value="ECO:0007669"/>
    <property type="project" value="UniProtKB-UniRule"/>
</dbReference>
<evidence type="ECO:0000256" key="1">
    <source>
        <dbReference type="ARBA" id="ARBA00009254"/>
    </source>
</evidence>
<dbReference type="GO" id="GO:0022625">
    <property type="term" value="C:cytosolic large ribosomal subunit"/>
    <property type="evidence" value="ECO:0007669"/>
    <property type="project" value="TreeGrafter"/>
</dbReference>
<dbReference type="SUPFAM" id="SSF46561">
    <property type="entry name" value="Ribosomal protein L29 (L29p)"/>
    <property type="match status" value="1"/>
</dbReference>
<dbReference type="InterPro" id="IPR036049">
    <property type="entry name" value="Ribosomal_uL29_sf"/>
</dbReference>
<comment type="similarity">
    <text evidence="1 5">Belongs to the universal ribosomal protein uL29 family.</text>
</comment>
<dbReference type="Pfam" id="PF00831">
    <property type="entry name" value="Ribosomal_L29"/>
    <property type="match status" value="1"/>
</dbReference>
<dbReference type="NCBIfam" id="TIGR00012">
    <property type="entry name" value="L29"/>
    <property type="match status" value="1"/>
</dbReference>
<dbReference type="HAMAP" id="MF_00374">
    <property type="entry name" value="Ribosomal_uL29"/>
    <property type="match status" value="1"/>
</dbReference>
<dbReference type="EMBL" id="QICM01000021">
    <property type="protein sequence ID" value="PXV63913.1"/>
    <property type="molecule type" value="Genomic_DNA"/>
</dbReference>
<evidence type="ECO:0000256" key="4">
    <source>
        <dbReference type="ARBA" id="ARBA00035204"/>
    </source>
</evidence>
<evidence type="ECO:0000313" key="7">
    <source>
        <dbReference type="EMBL" id="SDI88720.1"/>
    </source>
</evidence>
<dbReference type="STRING" id="54121.SAMN04515653_10111"/>
<dbReference type="CDD" id="cd00427">
    <property type="entry name" value="Ribosomal_L29_HIP"/>
    <property type="match status" value="1"/>
</dbReference>
<evidence type="ECO:0000313" key="9">
    <source>
        <dbReference type="Proteomes" id="UP000247389"/>
    </source>
</evidence>